<dbReference type="KEGG" id="pyo:PY17X_0608900"/>
<proteinExistence type="predicted"/>
<gene>
    <name evidence="2" type="ORF">PY17X_0608900</name>
    <name evidence="1" type="ORF">PYYM_0608100</name>
</gene>
<evidence type="ECO:0000313" key="2">
    <source>
        <dbReference type="EMBL" id="VTZ75260.1"/>
    </source>
</evidence>
<reference evidence="2" key="4">
    <citation type="submission" date="2019-05" db="EMBL/GenBank/DDBJ databases">
        <authorList>
            <consortium name="Pathogen Informatics"/>
        </authorList>
    </citation>
    <scope>NUCLEOTIDE SEQUENCE</scope>
    <source>
        <strain evidence="2">17X</strain>
    </source>
</reference>
<dbReference type="Proteomes" id="UP000072874">
    <property type="component" value="Chromosome 6"/>
</dbReference>
<dbReference type="OMA" id="PYFLQRY"/>
<dbReference type="AlphaFoldDB" id="A0A077Y3T5"/>
<dbReference type="OrthoDB" id="370994at2759"/>
<dbReference type="GeneID" id="3789742"/>
<dbReference type="EMBL" id="LM993660">
    <property type="protein sequence ID" value="VTZ75260.1"/>
    <property type="molecule type" value="Genomic_DNA"/>
</dbReference>
<reference evidence="3 4" key="1">
    <citation type="journal article" date="2014" name="BMC Biol.">
        <title>A comprehensive evaluation of rodent malaria parasite genomes and gene expression.</title>
        <authorList>
            <person name="Otto T.D."/>
            <person name="Bohme U."/>
            <person name="Jackson A.P."/>
            <person name="Hunt M."/>
            <person name="Franke-Fayard B."/>
            <person name="Hoeijmakers W.A."/>
            <person name="Religa A.A."/>
            <person name="Robertson L."/>
            <person name="Sanders M."/>
            <person name="Ogun S.A."/>
            <person name="Cunningham D."/>
            <person name="Erhart A."/>
            <person name="Billker O."/>
            <person name="Khan S.M."/>
            <person name="Stunnenberg H.G."/>
            <person name="Langhorne J."/>
            <person name="Holder A.A."/>
            <person name="Waters A.P."/>
            <person name="Newbold C.I."/>
            <person name="Pain A."/>
            <person name="Berriman M."/>
            <person name="Janse C.J."/>
        </authorList>
    </citation>
    <scope>NUCLEOTIDE SEQUENCE [LARGE SCALE GENOMIC DNA]</scope>
    <source>
        <strain evidence="2 3">17X</strain>
        <strain evidence="1 4">YM</strain>
    </source>
</reference>
<reference evidence="1" key="2">
    <citation type="submission" date="2014-05" db="EMBL/GenBank/DDBJ databases">
        <authorList>
            <person name="Aslett A.Martin."/>
            <person name="De Silva Nishadi"/>
        </authorList>
    </citation>
    <scope>NUCLEOTIDE SEQUENCE</scope>
    <source>
        <strain evidence="1">YM</strain>
    </source>
</reference>
<dbReference type="RefSeq" id="XP_022813145.1">
    <property type="nucleotide sequence ID" value="XM_022955354.1"/>
</dbReference>
<dbReference type="Proteomes" id="UP000072904">
    <property type="component" value="Chromosome 6"/>
</dbReference>
<dbReference type="EMBL" id="LK934634">
    <property type="protein sequence ID" value="CDU16943.1"/>
    <property type="molecule type" value="Genomic_DNA"/>
</dbReference>
<evidence type="ECO:0000313" key="3">
    <source>
        <dbReference type="Proteomes" id="UP000072874"/>
    </source>
</evidence>
<dbReference type="VEuPathDB" id="PlasmoDB:PYYM_0608100"/>
<organism evidence="1 4">
    <name type="scientific">Plasmodium yoelii</name>
    <dbReference type="NCBI Taxonomy" id="5861"/>
    <lineage>
        <taxon>Eukaryota</taxon>
        <taxon>Sar</taxon>
        <taxon>Alveolata</taxon>
        <taxon>Apicomplexa</taxon>
        <taxon>Aconoidasida</taxon>
        <taxon>Haemosporida</taxon>
        <taxon>Plasmodiidae</taxon>
        <taxon>Plasmodium</taxon>
        <taxon>Plasmodium (Vinckeia)</taxon>
    </lineage>
</organism>
<reference evidence="2" key="3">
    <citation type="submission" date="2014-05" db="EMBL/GenBank/DDBJ databases">
        <authorList>
            <person name="Aslett M.A."/>
            <person name="De Silva N."/>
        </authorList>
    </citation>
    <scope>NUCLEOTIDE SEQUENCE</scope>
    <source>
        <strain evidence="2">17X</strain>
    </source>
</reference>
<evidence type="ECO:0000313" key="1">
    <source>
        <dbReference type="EMBL" id="CDU16943.1"/>
    </source>
</evidence>
<protein>
    <recommendedName>
        <fullName evidence="5">RAP protein</fullName>
    </recommendedName>
</protein>
<evidence type="ECO:0008006" key="5">
    <source>
        <dbReference type="Google" id="ProtNLM"/>
    </source>
</evidence>
<dbReference type="VEuPathDB" id="PlasmoDB:Py17XNL_000600645"/>
<sequence>MNTHIYWETVFGKPIFSSLLNLQCTRGILGKRKYIHSKFVDKIKHNFIYNKQYNGFISLANTHDSKSEACSKLYENNTNKDLFENKYYNNEESQCTIEPNYELNGQKNKDRYNKKILKSLILLKNKRKRDCDKLKLISKYIFNNINNYDIFEITNILYCTYFFSIILKKEDLYKLIKRLKLLTFNNKNDPVIYELILNLLRLKIPNEIVDAKFIFDLNIFLNNLLHIVILRKDGNSMLNSSINQNISYFNYIYFVREIQLIYHHGFCSWFNKKHLDTSILQFLNSFQSSLMQQNKNLDYNFINNVVNILYKLNCQVNYLNLYNYDIPIFIEEFNLIIECISDKNTFEGTLIMTPYFLQRYNLFKRLNYKVLLLYKELLPPKNEQDKINYIKKLLYDIIK</sequence>
<evidence type="ECO:0000313" key="4">
    <source>
        <dbReference type="Proteomes" id="UP000072904"/>
    </source>
</evidence>
<dbReference type="VEuPathDB" id="PlasmoDB:PY17X_0608900"/>
<accession>A0A077Y3T5</accession>
<name>A0A077Y3T5_PLAYE</name>